<sequence>MPVTIRPESPEDFPAIHDLVRRAFEHAEHADGDEQHLVDRLRRSREYIPELSLVAEEDGRIVGHVMFSRVKVGEAAALALAPLAVLPSHHGRGIGGALVRRGHELARALGWEFVILLGHAGYYPRFGYRPASSFGIVSPFEAPEEAFMAVKLGGDADRLPGMVAYSPAFFPEHAG</sequence>
<feature type="domain" description="N-acetyltransferase" evidence="3">
    <location>
        <begin position="3"/>
        <end position="153"/>
    </location>
</feature>
<dbReference type="InterPro" id="IPR016181">
    <property type="entry name" value="Acyl_CoA_acyltransferase"/>
</dbReference>
<dbReference type="RefSeq" id="WP_154508889.1">
    <property type="nucleotide sequence ID" value="NZ_DBFWWU010000131.1"/>
</dbReference>
<accession>A0A6L5XIK5</accession>
<proteinExistence type="predicted"/>
<dbReference type="InterPro" id="IPR050832">
    <property type="entry name" value="Bact_Acetyltransf"/>
</dbReference>
<protein>
    <submittedName>
        <fullName evidence="4">N-acetyltransferase</fullName>
    </submittedName>
</protein>
<dbReference type="EMBL" id="VUMH01000002">
    <property type="protein sequence ID" value="MSS26957.1"/>
    <property type="molecule type" value="Genomic_DNA"/>
</dbReference>
<evidence type="ECO:0000259" key="3">
    <source>
        <dbReference type="PROSITE" id="PS51186"/>
    </source>
</evidence>
<dbReference type="PANTHER" id="PTHR43877">
    <property type="entry name" value="AMINOALKYLPHOSPHONATE N-ACETYLTRANSFERASE-RELATED-RELATED"/>
    <property type="match status" value="1"/>
</dbReference>
<gene>
    <name evidence="4" type="ORF">FYJ44_02625</name>
</gene>
<dbReference type="Proteomes" id="UP000477488">
    <property type="component" value="Unassembled WGS sequence"/>
</dbReference>
<dbReference type="AlphaFoldDB" id="A0A6L5XIK5"/>
<keyword evidence="5" id="KW-1185">Reference proteome</keyword>
<dbReference type="SUPFAM" id="SSF55729">
    <property type="entry name" value="Acyl-CoA N-acyltransferases (Nat)"/>
    <property type="match status" value="1"/>
</dbReference>
<evidence type="ECO:0000256" key="1">
    <source>
        <dbReference type="ARBA" id="ARBA00022679"/>
    </source>
</evidence>
<reference evidence="4 5" key="1">
    <citation type="submission" date="2019-09" db="EMBL/GenBank/DDBJ databases">
        <title>In-depth cultivation of the pig gut microbiome towards novel bacterial diversity and tailored functional studies.</title>
        <authorList>
            <person name="Wylensek D."/>
            <person name="Hitch T.C.A."/>
            <person name="Clavel T."/>
        </authorList>
    </citation>
    <scope>NUCLEOTIDE SEQUENCE [LARGE SCALE GENOMIC DNA]</scope>
    <source>
        <strain evidence="4 5">PG-178-WT-4</strain>
    </source>
</reference>
<dbReference type="PROSITE" id="PS51186">
    <property type="entry name" value="GNAT"/>
    <property type="match status" value="1"/>
</dbReference>
<dbReference type="Gene3D" id="3.40.630.30">
    <property type="match status" value="1"/>
</dbReference>
<keyword evidence="2" id="KW-0012">Acyltransferase</keyword>
<dbReference type="InterPro" id="IPR000182">
    <property type="entry name" value="GNAT_dom"/>
</dbReference>
<evidence type="ECO:0000256" key="2">
    <source>
        <dbReference type="ARBA" id="ARBA00023315"/>
    </source>
</evidence>
<name>A0A6L5XIK5_9BACT</name>
<dbReference type="GO" id="GO:0016747">
    <property type="term" value="F:acyltransferase activity, transferring groups other than amino-acyl groups"/>
    <property type="evidence" value="ECO:0007669"/>
    <property type="project" value="InterPro"/>
</dbReference>
<evidence type="ECO:0000313" key="4">
    <source>
        <dbReference type="EMBL" id="MSS26957.1"/>
    </source>
</evidence>
<dbReference type="CDD" id="cd04301">
    <property type="entry name" value="NAT_SF"/>
    <property type="match status" value="1"/>
</dbReference>
<keyword evidence="1 4" id="KW-0808">Transferase</keyword>
<dbReference type="PANTHER" id="PTHR43877:SF1">
    <property type="entry name" value="ACETYLTRANSFERASE"/>
    <property type="match status" value="1"/>
</dbReference>
<dbReference type="Pfam" id="PF13527">
    <property type="entry name" value="Acetyltransf_9"/>
    <property type="match status" value="1"/>
</dbReference>
<comment type="caution">
    <text evidence="4">The sequence shown here is derived from an EMBL/GenBank/DDBJ whole genome shotgun (WGS) entry which is preliminary data.</text>
</comment>
<organism evidence="4 5">
    <name type="scientific">Desulfovibrio porci</name>
    <dbReference type="NCBI Taxonomy" id="2605782"/>
    <lineage>
        <taxon>Bacteria</taxon>
        <taxon>Pseudomonadati</taxon>
        <taxon>Thermodesulfobacteriota</taxon>
        <taxon>Desulfovibrionia</taxon>
        <taxon>Desulfovibrionales</taxon>
        <taxon>Desulfovibrionaceae</taxon>
        <taxon>Desulfovibrio</taxon>
    </lineage>
</organism>
<evidence type="ECO:0000313" key="5">
    <source>
        <dbReference type="Proteomes" id="UP000477488"/>
    </source>
</evidence>